<dbReference type="PROSITE" id="PS51903">
    <property type="entry name" value="CLP_R"/>
    <property type="match status" value="1"/>
</dbReference>
<evidence type="ECO:0000256" key="8">
    <source>
        <dbReference type="ARBA" id="ARBA00023186"/>
    </source>
</evidence>
<evidence type="ECO:0000256" key="6">
    <source>
        <dbReference type="ARBA" id="ARBA00022840"/>
    </source>
</evidence>
<dbReference type="CDD" id="cd00009">
    <property type="entry name" value="AAA"/>
    <property type="match status" value="1"/>
</dbReference>
<keyword evidence="7 13" id="KW-0175">Coiled coil</keyword>
<evidence type="ECO:0000256" key="2">
    <source>
        <dbReference type="ARBA" id="ARBA00008675"/>
    </source>
</evidence>
<dbReference type="Gene3D" id="1.10.8.60">
    <property type="match status" value="1"/>
</dbReference>
<keyword evidence="4 11" id="KW-0677">Repeat</keyword>
<dbReference type="InterPro" id="IPR019489">
    <property type="entry name" value="Clp_ATPase_C"/>
</dbReference>
<dbReference type="Pfam" id="PF07724">
    <property type="entry name" value="AAA_2"/>
    <property type="match status" value="1"/>
</dbReference>
<dbReference type="EMBL" id="JABCJD010000001">
    <property type="protein sequence ID" value="NVO25790.1"/>
    <property type="molecule type" value="Genomic_DNA"/>
</dbReference>
<dbReference type="SUPFAM" id="SSF81923">
    <property type="entry name" value="Double Clp-N motif"/>
    <property type="match status" value="1"/>
</dbReference>
<dbReference type="InterPro" id="IPR004176">
    <property type="entry name" value="Clp_R_N"/>
</dbReference>
<evidence type="ECO:0000313" key="15">
    <source>
        <dbReference type="EMBL" id="NVO25790.1"/>
    </source>
</evidence>
<dbReference type="Gene3D" id="1.10.1780.10">
    <property type="entry name" value="Clp, N-terminal domain"/>
    <property type="match status" value="1"/>
</dbReference>
<keyword evidence="8 12" id="KW-0143">Chaperone</keyword>
<dbReference type="NCBIfam" id="TIGR03346">
    <property type="entry name" value="chaperone_ClpB"/>
    <property type="match status" value="1"/>
</dbReference>
<comment type="subcellular location">
    <subcellularLocation>
        <location evidence="1 13">Cytoplasm</location>
    </subcellularLocation>
</comment>
<organism evidence="15 16">
    <name type="scientific">Donghicola mangrovi</name>
    <dbReference type="NCBI Taxonomy" id="2729614"/>
    <lineage>
        <taxon>Bacteria</taxon>
        <taxon>Pseudomonadati</taxon>
        <taxon>Pseudomonadota</taxon>
        <taxon>Alphaproteobacteria</taxon>
        <taxon>Rhodobacterales</taxon>
        <taxon>Roseobacteraceae</taxon>
        <taxon>Donghicola</taxon>
    </lineage>
</organism>
<comment type="caution">
    <text evidence="15">The sequence shown here is derived from an EMBL/GenBank/DDBJ whole genome shotgun (WGS) entry which is preliminary data.</text>
</comment>
<dbReference type="InterPro" id="IPR036628">
    <property type="entry name" value="Clp_N_dom_sf"/>
</dbReference>
<dbReference type="InterPro" id="IPR018368">
    <property type="entry name" value="ClpA/B_CS1"/>
</dbReference>
<protein>
    <recommendedName>
        <fullName evidence="3 13">Chaperone protein ClpB</fullName>
    </recommendedName>
</protein>
<dbReference type="RefSeq" id="WP_176852216.1">
    <property type="nucleotide sequence ID" value="NZ_JABCJD010000001.1"/>
</dbReference>
<dbReference type="InterPro" id="IPR050130">
    <property type="entry name" value="ClpA_ClpB"/>
</dbReference>
<dbReference type="CDD" id="cd19499">
    <property type="entry name" value="RecA-like_ClpB_Hsp104-like"/>
    <property type="match status" value="1"/>
</dbReference>
<reference evidence="15 16" key="1">
    <citation type="submission" date="2020-04" db="EMBL/GenBank/DDBJ databases">
        <title>Donghicola sp., a member of the Rhodobacteraceae family isolated from mangrove forest in Thailand.</title>
        <authorList>
            <person name="Charoenyingcharoen P."/>
            <person name="Yukphan P."/>
        </authorList>
    </citation>
    <scope>NUCLEOTIDE SEQUENCE [LARGE SCALE GENOMIC DNA]</scope>
    <source>
        <strain evidence="15 16">C2-DW-16</strain>
    </source>
</reference>
<dbReference type="PROSITE" id="PS00871">
    <property type="entry name" value="CLPAB_2"/>
    <property type="match status" value="1"/>
</dbReference>
<dbReference type="Pfam" id="PF17871">
    <property type="entry name" value="AAA_lid_9"/>
    <property type="match status" value="1"/>
</dbReference>
<dbReference type="InterPro" id="IPR028299">
    <property type="entry name" value="ClpA/B_CS2"/>
</dbReference>
<evidence type="ECO:0000256" key="12">
    <source>
        <dbReference type="RuleBase" id="RU004432"/>
    </source>
</evidence>
<dbReference type="InterPro" id="IPR027417">
    <property type="entry name" value="P-loop_NTPase"/>
</dbReference>
<evidence type="ECO:0000256" key="4">
    <source>
        <dbReference type="ARBA" id="ARBA00022737"/>
    </source>
</evidence>
<comment type="function">
    <text evidence="9">Part of a stress-induced multi-chaperone system, it is involved in the recovery of the cell from heat-induced damage, in cooperation with DnaK, DnaJ and GrpE. Acts before DnaK, in the processing of protein aggregates. Protein binding stimulates the ATPase activity; ATP hydrolysis unfolds the denatured protein aggregates, which probably helps expose new hydrophobic binding sites on the surface of ClpB-bound aggregates, contributing to the solubilization and refolding of denatured protein aggregates by DnaK.</text>
</comment>
<keyword evidence="6 12" id="KW-0067">ATP-binding</keyword>
<dbReference type="InterPro" id="IPR041546">
    <property type="entry name" value="ClpA/ClpB_AAA_lid"/>
</dbReference>
<evidence type="ECO:0000256" key="5">
    <source>
        <dbReference type="ARBA" id="ARBA00022741"/>
    </source>
</evidence>
<dbReference type="PANTHER" id="PTHR11638:SF18">
    <property type="entry name" value="HEAT SHOCK PROTEIN 104"/>
    <property type="match status" value="1"/>
</dbReference>
<keyword evidence="13" id="KW-0963">Cytoplasm</keyword>
<keyword evidence="5 12" id="KW-0547">Nucleotide-binding</keyword>
<dbReference type="Proteomes" id="UP000523601">
    <property type="component" value="Unassembled WGS sequence"/>
</dbReference>
<evidence type="ECO:0000256" key="11">
    <source>
        <dbReference type="PROSITE-ProRule" id="PRU01251"/>
    </source>
</evidence>
<sequence>MNLEKFTERSRGFLQAAQTIAMREGHQQLTPEHLLKALMDDDQGLAANLINRSGGQANQVRQAVDLAVAKLPKVSGDAGQTYMAQTTAKVLAEAETIAKKAGDSFVPVERVLMALALVQTKAKDALDAGKVTAQKLNEAINDIRKGRTADSASAEEGYDALKKYAADLTQRAADGKIDPIIGRDEEIRRAMQVLSRRTKNNPVLIGEPGVGKTAIAEGLALRIVNGDVPESLRNKKLLALDMGALIAGAKYRGEFEERLKAVLNEVTSAAGEIILFIDEMHVLVGAGKTDGAMDAANLIKPALARGELHCVGATTLDEYRKYIEKDAALARRFQPLVVEEPTVEDTISILRGIKEKYELHHGVRISDSALVAAATLSHRYITDRFLPDKAIDLMDEAASRLRMAVDSKPEELDAIDREILQKQIEAEALKKEDDDASRDRLEKLEKELADLQDRSAELTARWQAERDKLAGARDLKEKLDRARAELEQAKREGNLARAGELSYGVIPQLEKQLGEAETAEADGVMVEEAVRPEQIAQVVERWTGIPTTKMLEGEREKLLKMEEELGRRVIGQRQAVKAVSNAVRRARAGLNDENRPLGSFLFLGPTGVGKTELTKALAEYLFDDDNAMVRIDMSEFMEKHAVSRLIGAPPGYVGYDEGGVLTEAVRRRPYQVVLFDEVEKAHPDVFNVLLQVLDDGVLTDGQGRTVDFKQTLIILTSNLGAHALSTLPDGADAADAKRDVMDAVRAHFRPEFLNRLDETIIFDRLGRADMDGIVTIQLRRLEKRLAARKISLQLDEGARKWLADEGYDPVFGARPLKRVIQRALQDPLAEMILGGEVRDDSVVVVSAGADGLLIGDRVGASNRPKPDDAVVH</sequence>
<evidence type="ECO:0000256" key="13">
    <source>
        <dbReference type="RuleBase" id="RU362034"/>
    </source>
</evidence>
<dbReference type="Pfam" id="PF10431">
    <property type="entry name" value="ClpB_D2-small"/>
    <property type="match status" value="1"/>
</dbReference>
<dbReference type="Gene3D" id="3.40.50.300">
    <property type="entry name" value="P-loop containing nucleotide triphosphate hydrolases"/>
    <property type="match status" value="3"/>
</dbReference>
<feature type="coiled-coil region" evidence="13">
    <location>
        <begin position="412"/>
        <end position="499"/>
    </location>
</feature>
<proteinExistence type="inferred from homology"/>
<evidence type="ECO:0000313" key="16">
    <source>
        <dbReference type="Proteomes" id="UP000523601"/>
    </source>
</evidence>
<keyword evidence="16" id="KW-1185">Reference proteome</keyword>
<dbReference type="PROSITE" id="PS00870">
    <property type="entry name" value="CLPAB_1"/>
    <property type="match status" value="1"/>
</dbReference>
<feature type="domain" description="Clp R" evidence="14">
    <location>
        <begin position="3"/>
        <end position="146"/>
    </location>
</feature>
<dbReference type="SUPFAM" id="SSF52540">
    <property type="entry name" value="P-loop containing nucleoside triphosphate hydrolases"/>
    <property type="match status" value="2"/>
</dbReference>
<dbReference type="SMART" id="SM01086">
    <property type="entry name" value="ClpB_D2-small"/>
    <property type="match status" value="1"/>
</dbReference>
<keyword evidence="13" id="KW-0346">Stress response</keyword>
<accession>A0ABX2P9C4</accession>
<evidence type="ECO:0000256" key="1">
    <source>
        <dbReference type="ARBA" id="ARBA00004496"/>
    </source>
</evidence>
<evidence type="ECO:0000256" key="9">
    <source>
        <dbReference type="ARBA" id="ARBA00025613"/>
    </source>
</evidence>
<dbReference type="PANTHER" id="PTHR11638">
    <property type="entry name" value="ATP-DEPENDENT CLP PROTEASE"/>
    <property type="match status" value="1"/>
</dbReference>
<dbReference type="InterPro" id="IPR003593">
    <property type="entry name" value="AAA+_ATPase"/>
</dbReference>
<dbReference type="InterPro" id="IPR017730">
    <property type="entry name" value="Chaperonin_ClpB"/>
</dbReference>
<dbReference type="Pfam" id="PF02861">
    <property type="entry name" value="Clp_N"/>
    <property type="match status" value="1"/>
</dbReference>
<comment type="similarity">
    <text evidence="2 12">Belongs to the ClpA/ClpB family.</text>
</comment>
<dbReference type="Pfam" id="PF00004">
    <property type="entry name" value="AAA"/>
    <property type="match status" value="1"/>
</dbReference>
<name>A0ABX2P9C4_9RHOB</name>
<dbReference type="SMART" id="SM00382">
    <property type="entry name" value="AAA"/>
    <property type="match status" value="2"/>
</dbReference>
<comment type="subunit">
    <text evidence="13">Homohexamer; The oligomerization is ATP-dependent.</text>
</comment>
<dbReference type="InterPro" id="IPR003959">
    <property type="entry name" value="ATPase_AAA_core"/>
</dbReference>
<evidence type="ECO:0000256" key="3">
    <source>
        <dbReference type="ARBA" id="ARBA00017574"/>
    </source>
</evidence>
<evidence type="ECO:0000256" key="7">
    <source>
        <dbReference type="ARBA" id="ARBA00023054"/>
    </source>
</evidence>
<dbReference type="InterPro" id="IPR001270">
    <property type="entry name" value="ClpA/B"/>
</dbReference>
<dbReference type="PRINTS" id="PR00300">
    <property type="entry name" value="CLPPROTEASEA"/>
</dbReference>
<comment type="subunit">
    <text evidence="10">Homohexamer. The oligomerization is ATP-dependent.</text>
</comment>
<gene>
    <name evidence="13 15" type="primary">clpB</name>
    <name evidence="15" type="ORF">HJ526_00025</name>
</gene>
<evidence type="ECO:0000259" key="14">
    <source>
        <dbReference type="PROSITE" id="PS51903"/>
    </source>
</evidence>
<evidence type="ECO:0000256" key="10">
    <source>
        <dbReference type="ARBA" id="ARBA00026057"/>
    </source>
</evidence>